<dbReference type="NCBIfam" id="TIGR03347">
    <property type="entry name" value="VI_chp_1"/>
    <property type="match status" value="1"/>
</dbReference>
<keyword evidence="2" id="KW-1185">Reference proteome</keyword>
<accession>A0A512NB75</accession>
<dbReference type="Pfam" id="PF06996">
    <property type="entry name" value="T6SS_TssG"/>
    <property type="match status" value="1"/>
</dbReference>
<dbReference type="InterPro" id="IPR010732">
    <property type="entry name" value="T6SS_TssG-like"/>
</dbReference>
<reference evidence="1 2" key="1">
    <citation type="submission" date="2019-07" db="EMBL/GenBank/DDBJ databases">
        <title>Whole genome shotgun sequence of Reyranella soli NBRC 108950.</title>
        <authorList>
            <person name="Hosoyama A."/>
            <person name="Uohara A."/>
            <person name="Ohji S."/>
            <person name="Ichikawa N."/>
        </authorList>
    </citation>
    <scope>NUCLEOTIDE SEQUENCE [LARGE SCALE GENOMIC DNA]</scope>
    <source>
        <strain evidence="1 2">NBRC 108950</strain>
    </source>
</reference>
<comment type="caution">
    <text evidence="1">The sequence shown here is derived from an EMBL/GenBank/DDBJ whole genome shotgun (WGS) entry which is preliminary data.</text>
</comment>
<gene>
    <name evidence="1" type="ORF">RSO01_33650</name>
</gene>
<protein>
    <submittedName>
        <fullName evidence="1">Type VI secretion system protein</fullName>
    </submittedName>
</protein>
<proteinExistence type="predicted"/>
<dbReference type="AlphaFoldDB" id="A0A512NB75"/>
<evidence type="ECO:0000313" key="1">
    <source>
        <dbReference type="EMBL" id="GEP56199.1"/>
    </source>
</evidence>
<evidence type="ECO:0000313" key="2">
    <source>
        <dbReference type="Proteomes" id="UP000321058"/>
    </source>
</evidence>
<name>A0A512NB75_9HYPH</name>
<dbReference type="PANTHER" id="PTHR35564:SF4">
    <property type="entry name" value="CYTOPLASMIC PROTEIN"/>
    <property type="match status" value="1"/>
</dbReference>
<sequence length="354" mass="38344">MIKTRSSRRAEAPMARLKEQPQRFSFDAAVRVLTFLRRRADPAGSARFTSTVGSSYLPAEVTQVRTEDGMSEPLVTVGLIGLTGPAGVLPRYYSDAVVADQRSRAFSLTRFLDLISHRMVAAFAAAGTKYRPHRAADVGALSTNTERSDPVAEVLLSLTGYATPHLAERLLAGPAALRHYAGFFSAHPRSADRLEALASDWLGRPVKVEQFAGAWLALPIDQRTRLGVGLSPGGFSQLSVDAAAGVRAWDQQARIILRIGPLDLAYFERLLPDQPLLRELISLVRAYVGFEVGFAANPVLARDAVPPLALAPPAEGGPRPLLGWNTWLPTSRAMPRRTDAGDALFESEIVEGRA</sequence>
<dbReference type="Proteomes" id="UP000321058">
    <property type="component" value="Unassembled WGS sequence"/>
</dbReference>
<organism evidence="1 2">
    <name type="scientific">Reyranella soli</name>
    <dbReference type="NCBI Taxonomy" id="1230389"/>
    <lineage>
        <taxon>Bacteria</taxon>
        <taxon>Pseudomonadati</taxon>
        <taxon>Pseudomonadota</taxon>
        <taxon>Alphaproteobacteria</taxon>
        <taxon>Hyphomicrobiales</taxon>
        <taxon>Reyranellaceae</taxon>
        <taxon>Reyranella</taxon>
    </lineage>
</organism>
<dbReference type="EMBL" id="BKAJ01000057">
    <property type="protein sequence ID" value="GEP56199.1"/>
    <property type="molecule type" value="Genomic_DNA"/>
</dbReference>
<dbReference type="PANTHER" id="PTHR35564">
    <property type="match status" value="1"/>
</dbReference>